<dbReference type="Proteomes" id="UP000041394">
    <property type="component" value="Unassembled WGS sequence"/>
</dbReference>
<dbReference type="PANTHER" id="PTHR30619:SF7">
    <property type="entry name" value="BETA-LACTAMASE DOMAIN PROTEIN"/>
    <property type="match status" value="1"/>
</dbReference>
<dbReference type="EMBL" id="CDML01000034">
    <property type="protein sequence ID" value="CRF41237.1"/>
    <property type="molecule type" value="Genomic_DNA"/>
</dbReference>
<keyword evidence="11" id="KW-1185">Reference proteome</keyword>
<dbReference type="InterPro" id="IPR004477">
    <property type="entry name" value="ComEC_N"/>
</dbReference>
<evidence type="ECO:0000313" key="12">
    <source>
        <dbReference type="Proteomes" id="UP000041394"/>
    </source>
</evidence>
<feature type="transmembrane region" description="Helical" evidence="6">
    <location>
        <begin position="397"/>
        <end position="417"/>
    </location>
</feature>
<feature type="transmembrane region" description="Helical" evidence="6">
    <location>
        <begin position="20"/>
        <end position="37"/>
    </location>
</feature>
<feature type="transmembrane region" description="Helical" evidence="6">
    <location>
        <begin position="236"/>
        <end position="256"/>
    </location>
</feature>
<dbReference type="Proteomes" id="UP000045175">
    <property type="component" value="Unassembled WGS sequence"/>
</dbReference>
<evidence type="ECO:0000256" key="3">
    <source>
        <dbReference type="ARBA" id="ARBA00022692"/>
    </source>
</evidence>
<accession>A0A0K2X623</accession>
<evidence type="ECO:0000313" key="10">
    <source>
        <dbReference type="EMBL" id="CRF43785.1"/>
    </source>
</evidence>
<evidence type="ECO:0000313" key="11">
    <source>
        <dbReference type="Proteomes" id="UP000038622"/>
    </source>
</evidence>
<dbReference type="EMBL" id="CDMH01000005">
    <property type="protein sequence ID" value="CRF41942.1"/>
    <property type="molecule type" value="Genomic_DNA"/>
</dbReference>
<proteinExistence type="predicted"/>
<feature type="transmembrane region" description="Helical" evidence="6">
    <location>
        <begin position="330"/>
        <end position="351"/>
    </location>
</feature>
<evidence type="ECO:0000259" key="7">
    <source>
        <dbReference type="Pfam" id="PF03772"/>
    </source>
</evidence>
<dbReference type="GO" id="GO:0005886">
    <property type="term" value="C:plasma membrane"/>
    <property type="evidence" value="ECO:0007669"/>
    <property type="project" value="UniProtKB-SubCell"/>
</dbReference>
<feature type="transmembrane region" description="Helical" evidence="6">
    <location>
        <begin position="163"/>
        <end position="189"/>
    </location>
</feature>
<evidence type="ECO:0000256" key="5">
    <source>
        <dbReference type="ARBA" id="ARBA00023136"/>
    </source>
</evidence>
<keyword evidence="4 6" id="KW-1133">Transmembrane helix</keyword>
<evidence type="ECO:0000313" key="13">
    <source>
        <dbReference type="Proteomes" id="UP000045175"/>
    </source>
</evidence>
<comment type="subcellular location">
    <subcellularLocation>
        <location evidence="1">Cell membrane</location>
        <topology evidence="1">Multi-pass membrane protein</topology>
    </subcellularLocation>
</comment>
<evidence type="ECO:0000313" key="9">
    <source>
        <dbReference type="EMBL" id="CRF41942.1"/>
    </source>
</evidence>
<organism evidence="9 13">
    <name type="scientific">Helicobacter ailurogastricus</name>
    <dbReference type="NCBI Taxonomy" id="1578720"/>
    <lineage>
        <taxon>Bacteria</taxon>
        <taxon>Pseudomonadati</taxon>
        <taxon>Campylobacterota</taxon>
        <taxon>Epsilonproteobacteria</taxon>
        <taxon>Campylobacterales</taxon>
        <taxon>Helicobacteraceae</taxon>
        <taxon>Helicobacter</taxon>
    </lineage>
</organism>
<keyword evidence="3 6" id="KW-0812">Transmembrane</keyword>
<feature type="transmembrane region" description="Helical" evidence="6">
    <location>
        <begin position="276"/>
        <end position="294"/>
    </location>
</feature>
<reference evidence="12 13" key="2">
    <citation type="submission" date="2014-12" db="EMBL/GenBank/DDBJ databases">
        <authorList>
            <person name="Jaenicke S."/>
        </authorList>
    </citation>
    <scope>NUCLEOTIDE SEQUENCE [LARGE SCALE GENOMIC DNA]</scope>
</reference>
<dbReference type="Proteomes" id="UP000038622">
    <property type="component" value="Unassembled WGS sequence"/>
</dbReference>
<dbReference type="RefSeq" id="WP_053940629.1">
    <property type="nucleotide sequence ID" value="NZ_CDMN01000010.1"/>
</dbReference>
<dbReference type="PANTHER" id="PTHR30619">
    <property type="entry name" value="DNA INTERNALIZATION/COMPETENCE PROTEIN COMEC/REC2"/>
    <property type="match status" value="1"/>
</dbReference>
<dbReference type="OrthoDB" id="5372341at2"/>
<name>A0A0K2X623_9HELI</name>
<evidence type="ECO:0000256" key="1">
    <source>
        <dbReference type="ARBA" id="ARBA00004651"/>
    </source>
</evidence>
<dbReference type="Pfam" id="PF03772">
    <property type="entry name" value="Competence"/>
    <property type="match status" value="1"/>
</dbReference>
<reference evidence="11" key="3">
    <citation type="submission" date="2014-12" db="EMBL/GenBank/DDBJ databases">
        <authorList>
            <person name="Smet A."/>
        </authorList>
    </citation>
    <scope>NUCLEOTIDE SEQUENCE [LARGE SCALE GENOMIC DNA]</scope>
</reference>
<dbReference type="InterPro" id="IPR052159">
    <property type="entry name" value="Competence_DNA_uptake"/>
</dbReference>
<feature type="domain" description="ComEC/Rec2-related protein" evidence="7">
    <location>
        <begin position="156"/>
        <end position="415"/>
    </location>
</feature>
<feature type="transmembrane region" description="Helical" evidence="6">
    <location>
        <begin position="363"/>
        <end position="385"/>
    </location>
</feature>
<reference evidence="9" key="1">
    <citation type="submission" date="2014-12" db="EMBL/GenBank/DDBJ databases">
        <title>Whole genome sequences of four Staphylococcus schleiferi canine isolates.</title>
        <authorList>
            <person name="Misic A.M."/>
            <person name="Cain C."/>
            <person name="Morris D.O."/>
            <person name="Rankin S."/>
            <person name="Beiting D."/>
        </authorList>
    </citation>
    <scope>NUCLEOTIDE SEQUENCE</scope>
    <source>
        <strain evidence="8">ASB11</strain>
        <strain evidence="9">ASB13</strain>
        <strain evidence="10">ASB9</strain>
    </source>
</reference>
<feature type="transmembrane region" description="Helical" evidence="6">
    <location>
        <begin position="301"/>
        <end position="324"/>
    </location>
</feature>
<feature type="transmembrane region" description="Helical" evidence="6">
    <location>
        <begin position="209"/>
        <end position="229"/>
    </location>
</feature>
<evidence type="ECO:0000256" key="4">
    <source>
        <dbReference type="ARBA" id="ARBA00022989"/>
    </source>
</evidence>
<dbReference type="STRING" id="1578720.HAL011_10240"/>
<sequence>MVSPSNNSILLLQSPKEKVCALAFLLALCAFSFALKYQEYRTLSSKKPLELHAQVVLQYPKNDYFVLKLKDAHGNNFYTTSKEDIKDLTLSFVKAWGKMRPCSFWQFLKACYFYTFRLSLSPKDDPTILWRNFINAQHTSPLMANFYRTLFLADPLDKNLRQVVVGFGVSHLIAISGFHLGVLSAFFFYLLSPPYQFLQQRYFPYRNRYFDLMAGVLVVLLGYLILLHFQPAFLRAFVMALVGFILVYGGVALVRFELLGLSGLACLAFEPSFVRHAGFWLSIGGVFYIFLFIKHMPKMPVWLYALLFNSLIFIQMLPLAHAFFAPFGVAQLSGIVLSFVFVVFFPLVLSLHALHLGGLLDPYLLPLAHLSLHLKSFFTPSWFLLPYLFLSLLGVRFMWAYVALGVAGVGLLLYLLIF</sequence>
<dbReference type="AlphaFoldDB" id="A0A0K2X623"/>
<dbReference type="EMBL" id="CDMN01000010">
    <property type="protein sequence ID" value="CRF43785.1"/>
    <property type="molecule type" value="Genomic_DNA"/>
</dbReference>
<dbReference type="NCBIfam" id="TIGR00360">
    <property type="entry name" value="ComEC_N-term"/>
    <property type="match status" value="1"/>
</dbReference>
<evidence type="ECO:0000256" key="2">
    <source>
        <dbReference type="ARBA" id="ARBA00022475"/>
    </source>
</evidence>
<evidence type="ECO:0000313" key="8">
    <source>
        <dbReference type="EMBL" id="CRF41237.1"/>
    </source>
</evidence>
<protein>
    <submittedName>
        <fullName evidence="9">Competence protein</fullName>
    </submittedName>
</protein>
<keyword evidence="5 6" id="KW-0472">Membrane</keyword>
<gene>
    <name evidence="8" type="ORF">HAL011_10240</name>
    <name evidence="9" type="ORF">HAL013_00890</name>
    <name evidence="10" type="ORF">HAL09_03350</name>
</gene>
<keyword evidence="2" id="KW-1003">Cell membrane</keyword>
<evidence type="ECO:0000256" key="6">
    <source>
        <dbReference type="SAM" id="Phobius"/>
    </source>
</evidence>